<sequence length="64" mass="7499">MYGHGVKQDKAFALRITNHLCNNKNYEDALKIYLELTKANEMILEVLYNCYCIKNLSTNKKDIE</sequence>
<evidence type="ECO:0000313" key="2">
    <source>
        <dbReference type="Proteomes" id="UP000789920"/>
    </source>
</evidence>
<name>A0ACA9L527_9GLOM</name>
<reference evidence="1" key="1">
    <citation type="submission" date="2021-06" db="EMBL/GenBank/DDBJ databases">
        <authorList>
            <person name="Kallberg Y."/>
            <person name="Tangrot J."/>
            <person name="Rosling A."/>
        </authorList>
    </citation>
    <scope>NUCLEOTIDE SEQUENCE</scope>
    <source>
        <strain evidence="1">MA461A</strain>
    </source>
</reference>
<evidence type="ECO:0000313" key="1">
    <source>
        <dbReference type="EMBL" id="CAG8506488.1"/>
    </source>
</evidence>
<feature type="non-terminal residue" evidence="1">
    <location>
        <position position="64"/>
    </location>
</feature>
<accession>A0ACA9L527</accession>
<dbReference type="EMBL" id="CAJVQC010002137">
    <property type="protein sequence ID" value="CAG8506488.1"/>
    <property type="molecule type" value="Genomic_DNA"/>
</dbReference>
<keyword evidence="2" id="KW-1185">Reference proteome</keyword>
<comment type="caution">
    <text evidence="1">The sequence shown here is derived from an EMBL/GenBank/DDBJ whole genome shotgun (WGS) entry which is preliminary data.</text>
</comment>
<gene>
    <name evidence="1" type="ORF">RPERSI_LOCUS2061</name>
</gene>
<organism evidence="1 2">
    <name type="scientific">Racocetra persica</name>
    <dbReference type="NCBI Taxonomy" id="160502"/>
    <lineage>
        <taxon>Eukaryota</taxon>
        <taxon>Fungi</taxon>
        <taxon>Fungi incertae sedis</taxon>
        <taxon>Mucoromycota</taxon>
        <taxon>Glomeromycotina</taxon>
        <taxon>Glomeromycetes</taxon>
        <taxon>Diversisporales</taxon>
        <taxon>Gigasporaceae</taxon>
        <taxon>Racocetra</taxon>
    </lineage>
</organism>
<proteinExistence type="predicted"/>
<dbReference type="Proteomes" id="UP000789920">
    <property type="component" value="Unassembled WGS sequence"/>
</dbReference>
<protein>
    <submittedName>
        <fullName evidence="1">30145_t:CDS:1</fullName>
    </submittedName>
</protein>